<accession>A0A6A6XFR6</accession>
<gene>
    <name evidence="4" type="ORF">K505DRAFT_373905</name>
</gene>
<reference evidence="4" key="1">
    <citation type="journal article" date="2020" name="Stud. Mycol.">
        <title>101 Dothideomycetes genomes: a test case for predicting lifestyles and emergence of pathogens.</title>
        <authorList>
            <person name="Haridas S."/>
            <person name="Albert R."/>
            <person name="Binder M."/>
            <person name="Bloem J."/>
            <person name="Labutti K."/>
            <person name="Salamov A."/>
            <person name="Andreopoulos B."/>
            <person name="Baker S."/>
            <person name="Barry K."/>
            <person name="Bills G."/>
            <person name="Bluhm B."/>
            <person name="Cannon C."/>
            <person name="Castanera R."/>
            <person name="Culley D."/>
            <person name="Daum C."/>
            <person name="Ezra D."/>
            <person name="Gonzalez J."/>
            <person name="Henrissat B."/>
            <person name="Kuo A."/>
            <person name="Liang C."/>
            <person name="Lipzen A."/>
            <person name="Lutzoni F."/>
            <person name="Magnuson J."/>
            <person name="Mondo S."/>
            <person name="Nolan M."/>
            <person name="Ohm R."/>
            <person name="Pangilinan J."/>
            <person name="Park H.-J."/>
            <person name="Ramirez L."/>
            <person name="Alfaro M."/>
            <person name="Sun H."/>
            <person name="Tritt A."/>
            <person name="Yoshinaga Y."/>
            <person name="Zwiers L.-H."/>
            <person name="Turgeon B."/>
            <person name="Goodwin S."/>
            <person name="Spatafora J."/>
            <person name="Crous P."/>
            <person name="Grigoriev I."/>
        </authorList>
    </citation>
    <scope>NUCLEOTIDE SEQUENCE</scope>
    <source>
        <strain evidence="4">CBS 109.77</strain>
    </source>
</reference>
<dbReference type="AlphaFoldDB" id="A0A6A6XFR6"/>
<sequence>MYSRHAFGWASCLGLVAAGITPLDPAIRIRNAPGASNADTYRAVGRALYETRAEQGTVAFDANVTLDRSWNDAVLFAYEAAADATPNVEVEGSIEITCTTCYIKGLAKAQLTIADGFDAGTILQKTIDNVHDQVENLTDKVEDHFQQYVSGVVTKLSDGFDADDFAFPTFPFAFDIDVPAIPQCDLLFTFDGMEMYIALETSLSLGATYTLNLFSSNTPLGISVGKNLRAGLVFTLDLILMVEGSIDISNGFHIKLDDGVSIHIPLFDDKVGSIAFNGGQFEFLPVTIESAGIVLSAILRVGAQFGLEIVTPLVPPPLPSMSGGIEVGIFANVAEFVTNVTVAPKDDECELRVVQGYQFAIGAAAGATVAIAKEEYGPAVETSVPIFYTEIADVCAIKGKPTPTLTPTAAVTPRADALRRADLTTTTISTAVKYTGVACVQPTLVNCPVSLQTTTQYTVTKTLVTSVSSGQDATFPESTSTGAPSTIVFGSNVQKLTATSGAPVSYVPPAPTDVGTENNDDDDHSTKDKLLKGEVKGVKKSVIIGASIGGAILLIAVIVGLFCWCSKRRNHKPMPLKGNKDERYEMMRGIPDNGAYGQQGGQEMYSDLSYTGSKQPAIAVTSYH</sequence>
<dbReference type="OrthoDB" id="4733706at2759"/>
<organism evidence="4 5">
    <name type="scientific">Melanomma pulvis-pyrius CBS 109.77</name>
    <dbReference type="NCBI Taxonomy" id="1314802"/>
    <lineage>
        <taxon>Eukaryota</taxon>
        <taxon>Fungi</taxon>
        <taxon>Dikarya</taxon>
        <taxon>Ascomycota</taxon>
        <taxon>Pezizomycotina</taxon>
        <taxon>Dothideomycetes</taxon>
        <taxon>Pleosporomycetidae</taxon>
        <taxon>Pleosporales</taxon>
        <taxon>Melanommataceae</taxon>
        <taxon>Melanomma</taxon>
    </lineage>
</organism>
<keyword evidence="3" id="KW-0732">Signal</keyword>
<feature type="transmembrane region" description="Helical" evidence="2">
    <location>
        <begin position="542"/>
        <end position="564"/>
    </location>
</feature>
<keyword evidence="2" id="KW-0812">Transmembrane</keyword>
<dbReference type="EMBL" id="MU001859">
    <property type="protein sequence ID" value="KAF2795410.1"/>
    <property type="molecule type" value="Genomic_DNA"/>
</dbReference>
<keyword evidence="5" id="KW-1185">Reference proteome</keyword>
<evidence type="ECO:0000313" key="5">
    <source>
        <dbReference type="Proteomes" id="UP000799757"/>
    </source>
</evidence>
<evidence type="ECO:0000256" key="2">
    <source>
        <dbReference type="SAM" id="Phobius"/>
    </source>
</evidence>
<evidence type="ECO:0000256" key="1">
    <source>
        <dbReference type="SAM" id="MobiDB-lite"/>
    </source>
</evidence>
<protein>
    <recommendedName>
        <fullName evidence="6">Mid2 domain-containing protein</fullName>
    </recommendedName>
</protein>
<feature type="region of interest" description="Disordered" evidence="1">
    <location>
        <begin position="500"/>
        <end position="527"/>
    </location>
</feature>
<feature type="chain" id="PRO_5025541704" description="Mid2 domain-containing protein" evidence="3">
    <location>
        <begin position="19"/>
        <end position="624"/>
    </location>
</feature>
<evidence type="ECO:0008006" key="6">
    <source>
        <dbReference type="Google" id="ProtNLM"/>
    </source>
</evidence>
<proteinExistence type="predicted"/>
<name>A0A6A6XFR6_9PLEO</name>
<dbReference type="Proteomes" id="UP000799757">
    <property type="component" value="Unassembled WGS sequence"/>
</dbReference>
<keyword evidence="2" id="KW-0472">Membrane</keyword>
<keyword evidence="2" id="KW-1133">Transmembrane helix</keyword>
<feature type="signal peptide" evidence="3">
    <location>
        <begin position="1"/>
        <end position="18"/>
    </location>
</feature>
<evidence type="ECO:0000256" key="3">
    <source>
        <dbReference type="SAM" id="SignalP"/>
    </source>
</evidence>
<evidence type="ECO:0000313" key="4">
    <source>
        <dbReference type="EMBL" id="KAF2795410.1"/>
    </source>
</evidence>